<feature type="domain" description="ZMYM2-like/QRICH1 C-terminal" evidence="5">
    <location>
        <begin position="428"/>
        <end position="573"/>
    </location>
</feature>
<proteinExistence type="predicted"/>
<reference evidence="6" key="3">
    <citation type="submission" date="2025-08" db="UniProtKB">
        <authorList>
            <consortium name="Ensembl"/>
        </authorList>
    </citation>
    <scope>IDENTIFICATION</scope>
</reference>
<keyword evidence="2" id="KW-0597">Phosphoprotein</keyword>
<accession>A0A3P8XB67</accession>
<keyword evidence="3" id="KW-0832">Ubl conjugation</keyword>
<reference evidence="6" key="4">
    <citation type="submission" date="2025-09" db="UniProtKB">
        <authorList>
            <consortium name="Ensembl"/>
        </authorList>
    </citation>
    <scope>IDENTIFICATION</scope>
</reference>
<evidence type="ECO:0000313" key="7">
    <source>
        <dbReference type="Proteomes" id="UP000265140"/>
    </source>
</evidence>
<protein>
    <recommendedName>
        <fullName evidence="5">ZMYM2-like/QRICH1 C-terminal domain-containing protein</fullName>
    </recommendedName>
</protein>
<evidence type="ECO:0000313" key="6">
    <source>
        <dbReference type="Ensembl" id="ENSELUP00000001854.2"/>
    </source>
</evidence>
<dbReference type="InterPro" id="IPR042838">
    <property type="entry name" value="KIAA1958"/>
</dbReference>
<feature type="region of interest" description="Disordered" evidence="4">
    <location>
        <begin position="239"/>
        <end position="263"/>
    </location>
</feature>
<reference evidence="6" key="2">
    <citation type="submission" date="2020-02" db="EMBL/GenBank/DDBJ databases">
        <title>Esox lucius (northern pike) genome, fEsoLuc1, primary haplotype.</title>
        <authorList>
            <person name="Myers G."/>
            <person name="Karagic N."/>
            <person name="Meyer A."/>
            <person name="Pippel M."/>
            <person name="Reichard M."/>
            <person name="Winkler S."/>
            <person name="Tracey A."/>
            <person name="Sims Y."/>
            <person name="Howe K."/>
            <person name="Rhie A."/>
            <person name="Formenti G."/>
            <person name="Durbin R."/>
            <person name="Fedrigo O."/>
            <person name="Jarvis E.D."/>
        </authorList>
    </citation>
    <scope>NUCLEOTIDE SEQUENCE [LARGE SCALE GENOMIC DNA]</scope>
</reference>
<keyword evidence="1" id="KW-1017">Isopeptide bond</keyword>
<evidence type="ECO:0000256" key="2">
    <source>
        <dbReference type="ARBA" id="ARBA00022553"/>
    </source>
</evidence>
<evidence type="ECO:0000256" key="3">
    <source>
        <dbReference type="ARBA" id="ARBA00022843"/>
    </source>
</evidence>
<evidence type="ECO:0000256" key="1">
    <source>
        <dbReference type="ARBA" id="ARBA00022499"/>
    </source>
</evidence>
<evidence type="ECO:0000256" key="4">
    <source>
        <dbReference type="SAM" id="MobiDB-lite"/>
    </source>
</evidence>
<dbReference type="Pfam" id="PF12012">
    <property type="entry name" value="DUF3504"/>
    <property type="match status" value="1"/>
</dbReference>
<dbReference type="AlphaFoldDB" id="A0A3P8XB67"/>
<dbReference type="Ensembl" id="ENSELUT00000016698.3">
    <property type="protein sequence ID" value="ENSELUP00000001854.2"/>
    <property type="gene ID" value="ENSELUG00000003261.3"/>
</dbReference>
<dbReference type="InParanoid" id="A0A3P8XB67"/>
<keyword evidence="7" id="KW-1185">Reference proteome</keyword>
<sequence length="591" mass="67241">MEEGPIFHIQASAMLEDLSKLITWAHSHGSICPQNMLWHEGTINSLGHQSKGMTWRCEVGHSYDWSFSLATGVKDEEDNEEVVGQRSKRRKTQHLSLCEEKRDCSFIKNTTDENWVESDVSHCSLVTHVSGEGAPVRKPVKALTGNKNTRMQKQQGNVKQLFFPRVIAQEDPESNINMKRGMKKEEIFQESKTEETGIEKRTFQKEENPCPNENLIAALDINPILRCISDMESTLDDQWLTSPHKQGSPSPHKSNHLYQGQGEPHKQESCSAVLFPSTTQKPNAAVAYFATDKGKVKATPKKPADKRVTNKGEAYLGNIMTFVAWLNSQNHPRANCAGSLPVAELDKLLVAFFQYVWETSHLEALSSSTFTTYVRVLDHDLQNQGCRFSIRKSAEFPNTVRKLYSCCQHFKQREWDRDILVIQSLRKEEEAKLRRRGILSRATPDGLFNLVLLNNIRAFGKFHLQGVWPVRTADFQMTTENHPGTGNGEELEYLEWNNTNIPDQCVVRLHGLADNPEQCPLQDYKLYESKKAGSHRVGTEPMYCCPLSQCSVWDDYWFSRQAISKLRLAKIIKVLSYHILSVRNGKSAAVY</sequence>
<evidence type="ECO:0000259" key="5">
    <source>
        <dbReference type="Pfam" id="PF12012"/>
    </source>
</evidence>
<feature type="compositionally biased region" description="Polar residues" evidence="4">
    <location>
        <begin position="239"/>
        <end position="258"/>
    </location>
</feature>
<organism evidence="6 7">
    <name type="scientific">Esox lucius</name>
    <name type="common">Northern pike</name>
    <dbReference type="NCBI Taxonomy" id="8010"/>
    <lineage>
        <taxon>Eukaryota</taxon>
        <taxon>Metazoa</taxon>
        <taxon>Chordata</taxon>
        <taxon>Craniata</taxon>
        <taxon>Vertebrata</taxon>
        <taxon>Euteleostomi</taxon>
        <taxon>Actinopterygii</taxon>
        <taxon>Neopterygii</taxon>
        <taxon>Teleostei</taxon>
        <taxon>Protacanthopterygii</taxon>
        <taxon>Esociformes</taxon>
        <taxon>Esocidae</taxon>
        <taxon>Esox</taxon>
    </lineage>
</organism>
<dbReference type="GeneTree" id="ENSGT00940000175337"/>
<reference evidence="7" key="1">
    <citation type="journal article" date="2014" name="PLoS ONE">
        <title>The genome and linkage map of the northern pike (Esox lucius): conserved synteny revealed between the salmonid sister group and the Neoteleostei.</title>
        <authorList>
            <person name="Rondeau E.B."/>
            <person name="Minkley D.R."/>
            <person name="Leong J.S."/>
            <person name="Messmer A.M."/>
            <person name="Jantzen J.R."/>
            <person name="von Schalburg K.R."/>
            <person name="Lemon C."/>
            <person name="Bird N.H."/>
            <person name="Koop B.F."/>
        </authorList>
    </citation>
    <scope>NUCLEOTIDE SEQUENCE</scope>
</reference>
<name>A0A3P8XB67_ESOLU</name>
<dbReference type="OrthoDB" id="5957988at2759"/>
<dbReference type="InterPro" id="IPR021893">
    <property type="entry name" value="ZMYM2-like_C"/>
</dbReference>
<dbReference type="PANTHER" id="PTHR46963">
    <property type="entry name" value="SIMILAR TO RIKEN CDNA E130308A19"/>
    <property type="match status" value="1"/>
</dbReference>
<dbReference type="PANTHER" id="PTHR46963:SF3">
    <property type="entry name" value="DUF3504 DOMAIN-CONTAINING PROTEIN"/>
    <property type="match status" value="1"/>
</dbReference>
<dbReference type="Proteomes" id="UP000265140">
    <property type="component" value="Chromosome 8"/>
</dbReference>